<gene>
    <name evidence="9" type="ORF">ORJ04_15030</name>
</gene>
<dbReference type="Pfam" id="PF08281">
    <property type="entry name" value="Sigma70_r4_2"/>
    <property type="match status" value="1"/>
</dbReference>
<feature type="domain" description="RNA polymerase sigma-70 region 2" evidence="7">
    <location>
        <begin position="63"/>
        <end position="129"/>
    </location>
</feature>
<dbReference type="PROSITE" id="PS01063">
    <property type="entry name" value="SIGMA70_ECF"/>
    <property type="match status" value="1"/>
</dbReference>
<keyword evidence="3 6" id="KW-0731">Sigma factor</keyword>
<dbReference type="Gene3D" id="1.10.1740.10">
    <property type="match status" value="1"/>
</dbReference>
<accession>A0ABT9I1L5</accession>
<evidence type="ECO:0000259" key="8">
    <source>
        <dbReference type="Pfam" id="PF08281"/>
    </source>
</evidence>
<dbReference type="InterPro" id="IPR013325">
    <property type="entry name" value="RNA_pol_sigma_r2"/>
</dbReference>
<sequence>MNNIHFLPTTQNSARLATNSAANELSSMSEPLVKLVTQANAASANVTALFKFSDSKTHRYEKLVQHYHADLYRYAYWLCKDPDIAQDLVQDTFLRAWKSLDSLLDPGAAKAWLITILRRENARRFERKQFDYDDVTEQDSLVDVTQSSAEQHCDNDLLRKRIAMLPQEYREPIVLQALGGFSSDEIANLLQLNVNTVNTRLFRARKMLRDSLSAQGEPSNG</sequence>
<dbReference type="SUPFAM" id="SSF88946">
    <property type="entry name" value="Sigma2 domain of RNA polymerase sigma factors"/>
    <property type="match status" value="1"/>
</dbReference>
<dbReference type="CDD" id="cd06171">
    <property type="entry name" value="Sigma70_r4"/>
    <property type="match status" value="1"/>
</dbReference>
<keyword evidence="4 6" id="KW-0238">DNA-binding</keyword>
<evidence type="ECO:0000259" key="7">
    <source>
        <dbReference type="Pfam" id="PF04542"/>
    </source>
</evidence>
<comment type="caution">
    <text evidence="9">The sequence shown here is derived from an EMBL/GenBank/DDBJ whole genome shotgun (WGS) entry which is preliminary data.</text>
</comment>
<dbReference type="Proteomes" id="UP001231109">
    <property type="component" value="Unassembled WGS sequence"/>
</dbReference>
<comment type="similarity">
    <text evidence="1 6">Belongs to the sigma-70 factor family. ECF subfamily.</text>
</comment>
<dbReference type="InterPro" id="IPR013249">
    <property type="entry name" value="RNA_pol_sigma70_r4_t2"/>
</dbReference>
<dbReference type="InterPro" id="IPR039425">
    <property type="entry name" value="RNA_pol_sigma-70-like"/>
</dbReference>
<evidence type="ECO:0000256" key="4">
    <source>
        <dbReference type="ARBA" id="ARBA00023125"/>
    </source>
</evidence>
<dbReference type="EMBL" id="JAPJDZ010000043">
    <property type="protein sequence ID" value="MDP5137267.1"/>
    <property type="molecule type" value="Genomic_DNA"/>
</dbReference>
<dbReference type="InterPro" id="IPR000838">
    <property type="entry name" value="RNA_pol_sigma70_ECF_CS"/>
</dbReference>
<keyword evidence="10" id="KW-1185">Reference proteome</keyword>
<organism evidence="9 10">
    <name type="scientific">Rheinheimera baltica</name>
    <dbReference type="NCBI Taxonomy" id="67576"/>
    <lineage>
        <taxon>Bacteria</taxon>
        <taxon>Pseudomonadati</taxon>
        <taxon>Pseudomonadota</taxon>
        <taxon>Gammaproteobacteria</taxon>
        <taxon>Chromatiales</taxon>
        <taxon>Chromatiaceae</taxon>
        <taxon>Rheinheimera</taxon>
    </lineage>
</organism>
<keyword evidence="5 6" id="KW-0804">Transcription</keyword>
<evidence type="ECO:0000256" key="2">
    <source>
        <dbReference type="ARBA" id="ARBA00023015"/>
    </source>
</evidence>
<evidence type="ECO:0000256" key="6">
    <source>
        <dbReference type="RuleBase" id="RU000716"/>
    </source>
</evidence>
<dbReference type="RefSeq" id="WP_305976647.1">
    <property type="nucleotide sequence ID" value="NZ_JAPJDZ010000043.1"/>
</dbReference>
<dbReference type="InterPro" id="IPR013324">
    <property type="entry name" value="RNA_pol_sigma_r3/r4-like"/>
</dbReference>
<dbReference type="InterPro" id="IPR036388">
    <property type="entry name" value="WH-like_DNA-bd_sf"/>
</dbReference>
<evidence type="ECO:0000313" key="9">
    <source>
        <dbReference type="EMBL" id="MDP5137267.1"/>
    </source>
</evidence>
<evidence type="ECO:0000256" key="3">
    <source>
        <dbReference type="ARBA" id="ARBA00023082"/>
    </source>
</evidence>
<dbReference type="Pfam" id="PF04542">
    <property type="entry name" value="Sigma70_r2"/>
    <property type="match status" value="1"/>
</dbReference>
<evidence type="ECO:0000256" key="1">
    <source>
        <dbReference type="ARBA" id="ARBA00010641"/>
    </source>
</evidence>
<dbReference type="NCBIfam" id="TIGR02937">
    <property type="entry name" value="sigma70-ECF"/>
    <property type="match status" value="1"/>
</dbReference>
<evidence type="ECO:0000313" key="10">
    <source>
        <dbReference type="Proteomes" id="UP001231109"/>
    </source>
</evidence>
<name>A0ABT9I1L5_9GAMM</name>
<dbReference type="PANTHER" id="PTHR43133:SF51">
    <property type="entry name" value="RNA POLYMERASE SIGMA FACTOR"/>
    <property type="match status" value="1"/>
</dbReference>
<dbReference type="PANTHER" id="PTHR43133">
    <property type="entry name" value="RNA POLYMERASE ECF-TYPE SIGMA FACTO"/>
    <property type="match status" value="1"/>
</dbReference>
<dbReference type="Gene3D" id="1.10.10.10">
    <property type="entry name" value="Winged helix-like DNA-binding domain superfamily/Winged helix DNA-binding domain"/>
    <property type="match status" value="1"/>
</dbReference>
<dbReference type="NCBIfam" id="NF009170">
    <property type="entry name" value="PRK12517.1"/>
    <property type="match status" value="1"/>
</dbReference>
<dbReference type="SUPFAM" id="SSF88659">
    <property type="entry name" value="Sigma3 and sigma4 domains of RNA polymerase sigma factors"/>
    <property type="match status" value="1"/>
</dbReference>
<reference evidence="9 10" key="1">
    <citation type="submission" date="2022-11" db="EMBL/GenBank/DDBJ databases">
        <title>Viruses from the air-sea interface of a natural surface slick.</title>
        <authorList>
            <person name="Rahlff J."/>
            <person name="Holmfeldt K."/>
        </authorList>
    </citation>
    <scope>NUCLEOTIDE SEQUENCE [LARGE SCALE GENOMIC DNA]</scope>
    <source>
        <strain evidence="9 10">SMS4</strain>
    </source>
</reference>
<keyword evidence="2 6" id="KW-0805">Transcription regulation</keyword>
<evidence type="ECO:0000256" key="5">
    <source>
        <dbReference type="ARBA" id="ARBA00023163"/>
    </source>
</evidence>
<feature type="domain" description="RNA polymerase sigma factor 70 region 4 type 2" evidence="8">
    <location>
        <begin position="157"/>
        <end position="208"/>
    </location>
</feature>
<dbReference type="InterPro" id="IPR007627">
    <property type="entry name" value="RNA_pol_sigma70_r2"/>
</dbReference>
<proteinExistence type="inferred from homology"/>
<protein>
    <recommendedName>
        <fullName evidence="6">RNA polymerase sigma factor</fullName>
    </recommendedName>
</protein>
<dbReference type="InterPro" id="IPR014284">
    <property type="entry name" value="RNA_pol_sigma-70_dom"/>
</dbReference>